<keyword evidence="11" id="KW-0902">Two-component regulatory system</keyword>
<proteinExistence type="predicted"/>
<dbReference type="PROSITE" id="PS50885">
    <property type="entry name" value="HAMP"/>
    <property type="match status" value="1"/>
</dbReference>
<dbReference type="RefSeq" id="WP_168876314.1">
    <property type="nucleotide sequence ID" value="NZ_JABAIM010000001.1"/>
</dbReference>
<dbReference type="AlphaFoldDB" id="A0A847SFJ0"/>
<dbReference type="InterPro" id="IPR013727">
    <property type="entry name" value="2CSK_N"/>
</dbReference>
<sequence>MSIQRRLLLSALLATLLVWGLAVLAAWSQARREADELFDAEQIQFAHQLLDAYARLPVSQIQPAPQAGSAQRQHGKEHDGLGFALWNAQQQLILSDGSDGAFPFPAHEGFRNVTLHGEQWRLYSARDQHSGLRVTVGQEHEFRLEVAGELTGSMQLAWLLALPLLLLALIWAIRTGLRPLRDLTLLLQRRQPEDTAPLPDDAPQEVRPLVQALNQLLNRYQDLLDRERRFIGDAAHELKTPLAALRVQAEVASLAQEPAVQQRALQQLVRGVVRSERLLQQLLLLSQLDPMSQVPDAQAIHWPELLETLLEDWGLTHPADDFPIQVIWSDAQPLPLQGNAMLLSLLLRNLLENARLYAASEAGVRLTLAKDGLTVSDHGPGMTAEHLARLGERFYRPAGQAQPGSGLGVSIAMRIAQLHGLQLDFHNRPEGGLAVRLHRPAAA</sequence>
<evidence type="ECO:0000256" key="10">
    <source>
        <dbReference type="ARBA" id="ARBA00022989"/>
    </source>
</evidence>
<comment type="caution">
    <text evidence="14">The sequence shown here is derived from an EMBL/GenBank/DDBJ whole genome shotgun (WGS) entry which is preliminary data.</text>
</comment>
<dbReference type="InterPro" id="IPR003660">
    <property type="entry name" value="HAMP_dom"/>
</dbReference>
<gene>
    <name evidence="14" type="ORF">HF682_06065</name>
</gene>
<evidence type="ECO:0000256" key="8">
    <source>
        <dbReference type="ARBA" id="ARBA00022777"/>
    </source>
</evidence>
<dbReference type="PANTHER" id="PTHR45436">
    <property type="entry name" value="SENSOR HISTIDINE KINASE YKOH"/>
    <property type="match status" value="1"/>
</dbReference>
<dbReference type="EC" id="2.7.13.3" evidence="3"/>
<evidence type="ECO:0000313" key="14">
    <source>
        <dbReference type="EMBL" id="NLR74722.1"/>
    </source>
</evidence>
<comment type="subcellular location">
    <subcellularLocation>
        <location evidence="2">Membrane</location>
        <topology evidence="2">Multi-pass membrane protein</topology>
    </subcellularLocation>
</comment>
<dbReference type="SUPFAM" id="SSF47384">
    <property type="entry name" value="Homodimeric domain of signal transducing histidine kinase"/>
    <property type="match status" value="1"/>
</dbReference>
<accession>A0A847SFJ0</accession>
<dbReference type="Gene3D" id="3.30.565.10">
    <property type="entry name" value="Histidine kinase-like ATPase, C-terminal domain"/>
    <property type="match status" value="1"/>
</dbReference>
<dbReference type="InterPro" id="IPR036097">
    <property type="entry name" value="HisK_dim/P_sf"/>
</dbReference>
<protein>
    <recommendedName>
        <fullName evidence="3">histidine kinase</fullName>
        <ecNumber evidence="3">2.7.13.3</ecNumber>
    </recommendedName>
</protein>
<dbReference type="InterPro" id="IPR003594">
    <property type="entry name" value="HATPase_dom"/>
</dbReference>
<dbReference type="InterPro" id="IPR050428">
    <property type="entry name" value="TCS_sensor_his_kinase"/>
</dbReference>
<organism evidence="14 15">
    <name type="scientific">Leeia aquatica</name>
    <dbReference type="NCBI Taxonomy" id="2725557"/>
    <lineage>
        <taxon>Bacteria</taxon>
        <taxon>Pseudomonadati</taxon>
        <taxon>Pseudomonadota</taxon>
        <taxon>Betaproteobacteria</taxon>
        <taxon>Neisseriales</taxon>
        <taxon>Leeiaceae</taxon>
        <taxon>Leeia</taxon>
    </lineage>
</organism>
<dbReference type="Pfam" id="PF00512">
    <property type="entry name" value="HisKA"/>
    <property type="match status" value="1"/>
</dbReference>
<dbReference type="InterPro" id="IPR036890">
    <property type="entry name" value="HATPase_C_sf"/>
</dbReference>
<keyword evidence="10" id="KW-1133">Transmembrane helix</keyword>
<dbReference type="Gene3D" id="1.10.287.130">
    <property type="match status" value="1"/>
</dbReference>
<feature type="domain" description="HAMP" evidence="13">
    <location>
        <begin position="174"/>
        <end position="225"/>
    </location>
</feature>
<feature type="domain" description="Histidine kinase" evidence="12">
    <location>
        <begin position="233"/>
        <end position="443"/>
    </location>
</feature>
<dbReference type="InterPro" id="IPR003661">
    <property type="entry name" value="HisK_dim/P_dom"/>
</dbReference>
<evidence type="ECO:0000256" key="3">
    <source>
        <dbReference type="ARBA" id="ARBA00012438"/>
    </source>
</evidence>
<evidence type="ECO:0000256" key="1">
    <source>
        <dbReference type="ARBA" id="ARBA00000085"/>
    </source>
</evidence>
<keyword evidence="9" id="KW-0067">ATP-binding</keyword>
<reference evidence="14 15" key="1">
    <citation type="submission" date="2020-04" db="EMBL/GenBank/DDBJ databases">
        <title>Draft genome of Leeia sp. IMCC25680.</title>
        <authorList>
            <person name="Song J."/>
            <person name="Cho J.-C."/>
        </authorList>
    </citation>
    <scope>NUCLEOTIDE SEQUENCE [LARGE SCALE GENOMIC DNA]</scope>
    <source>
        <strain evidence="14 15">IMCC25680</strain>
    </source>
</reference>
<dbReference type="SMART" id="SM00387">
    <property type="entry name" value="HATPase_c"/>
    <property type="match status" value="1"/>
</dbReference>
<dbReference type="SUPFAM" id="SSF55874">
    <property type="entry name" value="ATPase domain of HSP90 chaperone/DNA topoisomerase II/histidine kinase"/>
    <property type="match status" value="1"/>
</dbReference>
<dbReference type="GO" id="GO:0005524">
    <property type="term" value="F:ATP binding"/>
    <property type="evidence" value="ECO:0007669"/>
    <property type="project" value="UniProtKB-KW"/>
</dbReference>
<evidence type="ECO:0000256" key="2">
    <source>
        <dbReference type="ARBA" id="ARBA00004141"/>
    </source>
</evidence>
<dbReference type="Pfam" id="PF08521">
    <property type="entry name" value="2CSK_N"/>
    <property type="match status" value="1"/>
</dbReference>
<evidence type="ECO:0000256" key="6">
    <source>
        <dbReference type="ARBA" id="ARBA00022692"/>
    </source>
</evidence>
<dbReference type="PROSITE" id="PS50109">
    <property type="entry name" value="HIS_KIN"/>
    <property type="match status" value="1"/>
</dbReference>
<dbReference type="Pfam" id="PF00672">
    <property type="entry name" value="HAMP"/>
    <property type="match status" value="1"/>
</dbReference>
<dbReference type="PANTHER" id="PTHR45436:SF14">
    <property type="entry name" value="SENSOR PROTEIN QSEC"/>
    <property type="match status" value="1"/>
</dbReference>
<evidence type="ECO:0000256" key="7">
    <source>
        <dbReference type="ARBA" id="ARBA00022741"/>
    </source>
</evidence>
<dbReference type="Pfam" id="PF02518">
    <property type="entry name" value="HATPase_c"/>
    <property type="match status" value="1"/>
</dbReference>
<evidence type="ECO:0000256" key="11">
    <source>
        <dbReference type="ARBA" id="ARBA00023012"/>
    </source>
</evidence>
<comment type="catalytic activity">
    <reaction evidence="1">
        <text>ATP + protein L-histidine = ADP + protein N-phospho-L-histidine.</text>
        <dbReference type="EC" id="2.7.13.3"/>
    </reaction>
</comment>
<keyword evidence="5" id="KW-0808">Transferase</keyword>
<keyword evidence="6" id="KW-0812">Transmembrane</keyword>
<keyword evidence="4" id="KW-0597">Phosphoprotein</keyword>
<keyword evidence="7" id="KW-0547">Nucleotide-binding</keyword>
<name>A0A847SFJ0_9NEIS</name>
<evidence type="ECO:0000313" key="15">
    <source>
        <dbReference type="Proteomes" id="UP000587991"/>
    </source>
</evidence>
<dbReference type="CDD" id="cd00082">
    <property type="entry name" value="HisKA"/>
    <property type="match status" value="1"/>
</dbReference>
<dbReference type="GO" id="GO:0000155">
    <property type="term" value="F:phosphorelay sensor kinase activity"/>
    <property type="evidence" value="ECO:0007669"/>
    <property type="project" value="InterPro"/>
</dbReference>
<keyword evidence="15" id="KW-1185">Reference proteome</keyword>
<evidence type="ECO:0000259" key="12">
    <source>
        <dbReference type="PROSITE" id="PS50109"/>
    </source>
</evidence>
<keyword evidence="8" id="KW-0418">Kinase</keyword>
<evidence type="ECO:0000259" key="13">
    <source>
        <dbReference type="PROSITE" id="PS50885"/>
    </source>
</evidence>
<dbReference type="Proteomes" id="UP000587991">
    <property type="component" value="Unassembled WGS sequence"/>
</dbReference>
<evidence type="ECO:0000256" key="4">
    <source>
        <dbReference type="ARBA" id="ARBA00022553"/>
    </source>
</evidence>
<dbReference type="GO" id="GO:0005886">
    <property type="term" value="C:plasma membrane"/>
    <property type="evidence" value="ECO:0007669"/>
    <property type="project" value="TreeGrafter"/>
</dbReference>
<dbReference type="Gene3D" id="1.20.5.1040">
    <property type="entry name" value="Sensor protein qsec"/>
    <property type="match status" value="1"/>
</dbReference>
<evidence type="ECO:0000256" key="5">
    <source>
        <dbReference type="ARBA" id="ARBA00022679"/>
    </source>
</evidence>
<dbReference type="SMART" id="SM00388">
    <property type="entry name" value="HisKA"/>
    <property type="match status" value="1"/>
</dbReference>
<dbReference type="InterPro" id="IPR005467">
    <property type="entry name" value="His_kinase_dom"/>
</dbReference>
<keyword evidence="10" id="KW-0472">Membrane</keyword>
<evidence type="ECO:0000256" key="9">
    <source>
        <dbReference type="ARBA" id="ARBA00022840"/>
    </source>
</evidence>
<dbReference type="EMBL" id="JABAIM010000001">
    <property type="protein sequence ID" value="NLR74722.1"/>
    <property type="molecule type" value="Genomic_DNA"/>
</dbReference>